<proteinExistence type="predicted"/>
<keyword evidence="1" id="KW-0853">WD repeat</keyword>
<organism evidence="3 4">
    <name type="scientific">Cyclotella cryptica</name>
    <dbReference type="NCBI Taxonomy" id="29204"/>
    <lineage>
        <taxon>Eukaryota</taxon>
        <taxon>Sar</taxon>
        <taxon>Stramenopiles</taxon>
        <taxon>Ochrophyta</taxon>
        <taxon>Bacillariophyta</taxon>
        <taxon>Coscinodiscophyceae</taxon>
        <taxon>Thalassiosirophycidae</taxon>
        <taxon>Stephanodiscales</taxon>
        <taxon>Stephanodiscaceae</taxon>
        <taxon>Cyclotella</taxon>
    </lineage>
</organism>
<dbReference type="EMBL" id="JABMIG020000114">
    <property type="protein sequence ID" value="KAL3791444.1"/>
    <property type="molecule type" value="Genomic_DNA"/>
</dbReference>
<sequence>MLMFHRTLVMVPLQALHPSGFFVTSFAPTFAPKQILPFQSLFASKKYENDEETAYSPDFIANEILENDVDPACLIDDEDCLAISSHSSSASSLRDSSLSQSLQRRSESLLKEKHLRNWKRGRCPTTKVSISRSDAVRRVCMDQYPIVACGSASGSIYLVDLEKQSVLACQEAHIPMQSLETGRSELKKQAMEKLYGKLDGGGVISVAIRESVVASSGREGGIKLWRIESTSTHKPQNEDIQLVSLGSLKALQNTIVTSIKFDSNGLLWVSCYDGTVRSYDVSDWQYNHNDQDKSDSLQKKVFPSTKPVHRTDFTAAVLDMHLCEDLNIGVCATADGSAALFSLEDGQFFVGIMLFEVAARSVSIVKHHDECDRNVDMDGRSTSAPGYSVLCGSMDGSIHRISLNIGPSGKVDMNDPFEVTDETETAIRPRHVGPVMCLTSSGSGMFVSGGQDGALRVWVMEVGVDHTYADGKSEQSTQRQSMVKCKCVYALTGYKLWLGSACISQTGDRLVSDGGENNIIVRDFSMEGGNDDITSR</sequence>
<reference evidence="3 4" key="1">
    <citation type="journal article" date="2020" name="G3 (Bethesda)">
        <title>Improved Reference Genome for Cyclotella cryptica CCMP332, a Model for Cell Wall Morphogenesis, Salinity Adaptation, and Lipid Production in Diatoms (Bacillariophyta).</title>
        <authorList>
            <person name="Roberts W.R."/>
            <person name="Downey K.M."/>
            <person name="Ruck E.C."/>
            <person name="Traller J.C."/>
            <person name="Alverson A.J."/>
        </authorList>
    </citation>
    <scope>NUCLEOTIDE SEQUENCE [LARGE SCALE GENOMIC DNA]</scope>
    <source>
        <strain evidence="3 4">CCMP332</strain>
    </source>
</reference>
<comment type="caution">
    <text evidence="3">The sequence shown here is derived from an EMBL/GenBank/DDBJ whole genome shotgun (WGS) entry which is preliminary data.</text>
</comment>
<dbReference type="SUPFAM" id="SSF50978">
    <property type="entry name" value="WD40 repeat-like"/>
    <property type="match status" value="1"/>
</dbReference>
<dbReference type="GO" id="GO:1990234">
    <property type="term" value="C:transferase complex"/>
    <property type="evidence" value="ECO:0007669"/>
    <property type="project" value="UniProtKB-ARBA"/>
</dbReference>
<dbReference type="Pfam" id="PF00400">
    <property type="entry name" value="WD40"/>
    <property type="match status" value="2"/>
</dbReference>
<evidence type="ECO:0000256" key="1">
    <source>
        <dbReference type="ARBA" id="ARBA00022574"/>
    </source>
</evidence>
<dbReference type="PANTHER" id="PTHR22847">
    <property type="entry name" value="WD40 REPEAT PROTEIN"/>
    <property type="match status" value="1"/>
</dbReference>
<keyword evidence="2" id="KW-0677">Repeat</keyword>
<dbReference type="InterPro" id="IPR001680">
    <property type="entry name" value="WD40_rpt"/>
</dbReference>
<dbReference type="Gene3D" id="2.130.10.10">
    <property type="entry name" value="YVTN repeat-like/Quinoprotein amine dehydrogenase"/>
    <property type="match status" value="2"/>
</dbReference>
<dbReference type="Proteomes" id="UP001516023">
    <property type="component" value="Unassembled WGS sequence"/>
</dbReference>
<dbReference type="AlphaFoldDB" id="A0ABD3PV17"/>
<dbReference type="PANTHER" id="PTHR22847:SF637">
    <property type="entry name" value="WD REPEAT DOMAIN 5B"/>
    <property type="match status" value="1"/>
</dbReference>
<gene>
    <name evidence="3" type="ORF">HJC23_011500</name>
</gene>
<dbReference type="SMART" id="SM00320">
    <property type="entry name" value="WD40"/>
    <property type="match status" value="6"/>
</dbReference>
<protein>
    <submittedName>
        <fullName evidence="3">Uncharacterized protein</fullName>
    </submittedName>
</protein>
<evidence type="ECO:0000256" key="2">
    <source>
        <dbReference type="ARBA" id="ARBA00022737"/>
    </source>
</evidence>
<name>A0ABD3PV17_9STRA</name>
<accession>A0ABD3PV17</accession>
<dbReference type="InterPro" id="IPR015943">
    <property type="entry name" value="WD40/YVTN_repeat-like_dom_sf"/>
</dbReference>
<evidence type="ECO:0000313" key="3">
    <source>
        <dbReference type="EMBL" id="KAL3791444.1"/>
    </source>
</evidence>
<dbReference type="InterPro" id="IPR036322">
    <property type="entry name" value="WD40_repeat_dom_sf"/>
</dbReference>
<evidence type="ECO:0000313" key="4">
    <source>
        <dbReference type="Proteomes" id="UP001516023"/>
    </source>
</evidence>
<keyword evidence="4" id="KW-1185">Reference proteome</keyword>